<dbReference type="InterPro" id="IPR036271">
    <property type="entry name" value="Tet_transcr_reg_TetR-rel_C_sf"/>
</dbReference>
<gene>
    <name evidence="4" type="primary">ydgC</name>
    <name evidence="4" type="ORF">XYCOK13_12240</name>
</gene>
<dbReference type="Pfam" id="PF00440">
    <property type="entry name" value="TetR_N"/>
    <property type="match status" value="1"/>
</dbReference>
<dbReference type="GO" id="GO:0003677">
    <property type="term" value="F:DNA binding"/>
    <property type="evidence" value="ECO:0007669"/>
    <property type="project" value="UniProtKB-UniRule"/>
</dbReference>
<dbReference type="PANTHER" id="PTHR43479">
    <property type="entry name" value="ACREF/ENVCD OPERON REPRESSOR-RELATED"/>
    <property type="match status" value="1"/>
</dbReference>
<dbReference type="PANTHER" id="PTHR43479:SF11">
    <property type="entry name" value="ACREF_ENVCD OPERON REPRESSOR-RELATED"/>
    <property type="match status" value="1"/>
</dbReference>
<dbReference type="Proteomes" id="UP000677918">
    <property type="component" value="Unassembled WGS sequence"/>
</dbReference>
<protein>
    <submittedName>
        <fullName evidence="4">Putative HTH-type transcriptional regulator YdgC</fullName>
    </submittedName>
</protein>
<dbReference type="EMBL" id="BOVK01000015">
    <property type="protein sequence ID" value="GIQ68400.1"/>
    <property type="molecule type" value="Genomic_DNA"/>
</dbReference>
<dbReference type="RefSeq" id="WP_213410991.1">
    <property type="nucleotide sequence ID" value="NZ_BOVK01000015.1"/>
</dbReference>
<dbReference type="AlphaFoldDB" id="A0A8J4M119"/>
<dbReference type="SUPFAM" id="SSF48498">
    <property type="entry name" value="Tetracyclin repressor-like, C-terminal domain"/>
    <property type="match status" value="1"/>
</dbReference>
<evidence type="ECO:0000259" key="3">
    <source>
        <dbReference type="PROSITE" id="PS50977"/>
    </source>
</evidence>
<dbReference type="InterPro" id="IPR001647">
    <property type="entry name" value="HTH_TetR"/>
</dbReference>
<keyword evidence="5" id="KW-1185">Reference proteome</keyword>
<comment type="caution">
    <text evidence="4">The sequence shown here is derived from an EMBL/GenBank/DDBJ whole genome shotgun (WGS) entry which is preliminary data.</text>
</comment>
<reference evidence="4" key="1">
    <citation type="submission" date="2021-04" db="EMBL/GenBank/DDBJ databases">
        <title>Draft genome sequence of Xylanibacillus composti strain K13.</title>
        <authorList>
            <person name="Uke A."/>
            <person name="Chhe C."/>
            <person name="Baramee S."/>
            <person name="Kosugi A."/>
        </authorList>
    </citation>
    <scope>NUCLEOTIDE SEQUENCE</scope>
    <source>
        <strain evidence="4">K13</strain>
    </source>
</reference>
<feature type="DNA-binding region" description="H-T-H motif" evidence="2">
    <location>
        <begin position="31"/>
        <end position="50"/>
    </location>
</feature>
<dbReference type="Gene3D" id="1.10.357.10">
    <property type="entry name" value="Tetracycline Repressor, domain 2"/>
    <property type="match status" value="1"/>
</dbReference>
<feature type="domain" description="HTH tetR-type" evidence="3">
    <location>
        <begin position="8"/>
        <end position="68"/>
    </location>
</feature>
<accession>A0A8J4M119</accession>
<dbReference type="PRINTS" id="PR00455">
    <property type="entry name" value="HTHTETR"/>
</dbReference>
<organism evidence="4 5">
    <name type="scientific">Xylanibacillus composti</name>
    <dbReference type="NCBI Taxonomy" id="1572762"/>
    <lineage>
        <taxon>Bacteria</taxon>
        <taxon>Bacillati</taxon>
        <taxon>Bacillota</taxon>
        <taxon>Bacilli</taxon>
        <taxon>Bacillales</taxon>
        <taxon>Paenibacillaceae</taxon>
        <taxon>Xylanibacillus</taxon>
    </lineage>
</organism>
<name>A0A8J4M119_9BACL</name>
<dbReference type="SUPFAM" id="SSF46689">
    <property type="entry name" value="Homeodomain-like"/>
    <property type="match status" value="1"/>
</dbReference>
<evidence type="ECO:0000313" key="4">
    <source>
        <dbReference type="EMBL" id="GIQ68400.1"/>
    </source>
</evidence>
<dbReference type="InterPro" id="IPR050624">
    <property type="entry name" value="HTH-type_Tx_Regulator"/>
</dbReference>
<sequence length="199" mass="22647">MKKTTKGADSKNKILEAAIDLFAEKGYRGTKISDIVKAAGLTQAAFYLYFSSKESIFQEILERFYMRLEEHLQAAVMPSAIEPGEFSMRIRRNIESILTIFQEHPKATRIFLTEERSIDEVEILIHQTIASNLKQHQSTGLIRNDLSPHMMANGMIGLFIQVTLKELLEKQRSPKDVANEITEVLLYGLAQYRPEGTGR</sequence>
<evidence type="ECO:0000256" key="2">
    <source>
        <dbReference type="PROSITE-ProRule" id="PRU00335"/>
    </source>
</evidence>
<dbReference type="PROSITE" id="PS50977">
    <property type="entry name" value="HTH_TETR_2"/>
    <property type="match status" value="1"/>
</dbReference>
<dbReference type="InterPro" id="IPR009057">
    <property type="entry name" value="Homeodomain-like_sf"/>
</dbReference>
<evidence type="ECO:0000313" key="5">
    <source>
        <dbReference type="Proteomes" id="UP000677918"/>
    </source>
</evidence>
<keyword evidence="1 2" id="KW-0238">DNA-binding</keyword>
<evidence type="ECO:0000256" key="1">
    <source>
        <dbReference type="ARBA" id="ARBA00023125"/>
    </source>
</evidence>
<dbReference type="Gene3D" id="1.10.10.60">
    <property type="entry name" value="Homeodomain-like"/>
    <property type="match status" value="1"/>
</dbReference>
<proteinExistence type="predicted"/>